<dbReference type="RefSeq" id="WP_012514891.1">
    <property type="nucleotide sequence ID" value="NZ_CP065054.1"/>
</dbReference>
<proteinExistence type="predicted"/>
<keyword evidence="1" id="KW-0812">Transmembrane</keyword>
<reference evidence="2 3" key="1">
    <citation type="submission" date="2018-12" db="EMBL/GenBank/DDBJ databases">
        <authorList>
            <consortium name="Pathogen Informatics"/>
        </authorList>
    </citation>
    <scope>NUCLEOTIDE SEQUENCE [LARGE SCALE GENOMIC DNA]</scope>
    <source>
        <strain evidence="2 3">NCTC6180</strain>
    </source>
</reference>
<evidence type="ECO:0000313" key="2">
    <source>
        <dbReference type="EMBL" id="VEF08955.1"/>
    </source>
</evidence>
<dbReference type="Proteomes" id="UP000269903">
    <property type="component" value="Chromosome"/>
</dbReference>
<accession>A0A2X3X2T7</accession>
<evidence type="ECO:0000256" key="1">
    <source>
        <dbReference type="SAM" id="Phobius"/>
    </source>
</evidence>
<feature type="transmembrane region" description="Helical" evidence="1">
    <location>
        <begin position="26"/>
        <end position="44"/>
    </location>
</feature>
<dbReference type="EMBL" id="LR134317">
    <property type="protein sequence ID" value="VEF08955.1"/>
    <property type="molecule type" value="Genomic_DNA"/>
</dbReference>
<dbReference type="AlphaFoldDB" id="A0A2X3X2T7"/>
<dbReference type="GeneID" id="83704089"/>
<keyword evidence="1" id="KW-0472">Membrane</keyword>
<name>A0A2X3X2T7_STRSZ</name>
<evidence type="ECO:0000313" key="3">
    <source>
        <dbReference type="Proteomes" id="UP000269903"/>
    </source>
</evidence>
<sequence length="69" mass="7967">MVLNIFDSIDLYLSNKHTTTVRNHAALFWIFVLLIVFYFGYAYYCTSRGYNFSGIANFFSGGVNIGCYR</sequence>
<organism evidence="2 3">
    <name type="scientific">Streptococcus equi subsp. zooepidemicus</name>
    <dbReference type="NCBI Taxonomy" id="40041"/>
    <lineage>
        <taxon>Bacteria</taxon>
        <taxon>Bacillati</taxon>
        <taxon>Bacillota</taxon>
        <taxon>Bacilli</taxon>
        <taxon>Lactobacillales</taxon>
        <taxon>Streptococcaceae</taxon>
        <taxon>Streptococcus</taxon>
    </lineage>
</organism>
<gene>
    <name evidence="2" type="ORF">NCTC6180_01665</name>
</gene>
<protein>
    <submittedName>
        <fullName evidence="2">Uncharacterized protein</fullName>
    </submittedName>
</protein>
<keyword evidence="1" id="KW-1133">Transmembrane helix</keyword>